<protein>
    <submittedName>
        <fullName evidence="3">Helix-turn-helix domain-containing protein</fullName>
    </submittedName>
</protein>
<dbReference type="SMART" id="SM00530">
    <property type="entry name" value="HTH_XRE"/>
    <property type="match status" value="1"/>
</dbReference>
<dbReference type="PANTHER" id="PTHR46558:SF4">
    <property type="entry name" value="DNA-BIDING PHAGE PROTEIN"/>
    <property type="match status" value="1"/>
</dbReference>
<dbReference type="Pfam" id="PF01381">
    <property type="entry name" value="HTH_3"/>
    <property type="match status" value="1"/>
</dbReference>
<dbReference type="Gene3D" id="1.10.260.40">
    <property type="entry name" value="lambda repressor-like DNA-binding domains"/>
    <property type="match status" value="1"/>
</dbReference>
<organism evidence="3 4">
    <name type="scientific">Clostridium ganghwense</name>
    <dbReference type="NCBI Taxonomy" id="312089"/>
    <lineage>
        <taxon>Bacteria</taxon>
        <taxon>Bacillati</taxon>
        <taxon>Bacillota</taxon>
        <taxon>Clostridia</taxon>
        <taxon>Eubacteriales</taxon>
        <taxon>Clostridiaceae</taxon>
        <taxon>Clostridium</taxon>
    </lineage>
</organism>
<dbReference type="PANTHER" id="PTHR46558">
    <property type="entry name" value="TRACRIPTIONAL REGULATORY PROTEIN-RELATED-RELATED"/>
    <property type="match status" value="1"/>
</dbReference>
<evidence type="ECO:0000259" key="2">
    <source>
        <dbReference type="PROSITE" id="PS50943"/>
    </source>
</evidence>
<dbReference type="EMBL" id="JAPQES010000007">
    <property type="protein sequence ID" value="MCY6372414.1"/>
    <property type="molecule type" value="Genomic_DNA"/>
</dbReference>
<evidence type="ECO:0000313" key="3">
    <source>
        <dbReference type="EMBL" id="MCY6372414.1"/>
    </source>
</evidence>
<sequence>MKNIIAKTRNKKNISQETLSKSVGISRPFLSNIENGKQIPSCDIAVRISKVLGEPIEKIFFEESVHNKEQKAI</sequence>
<evidence type="ECO:0000256" key="1">
    <source>
        <dbReference type="ARBA" id="ARBA00023125"/>
    </source>
</evidence>
<gene>
    <name evidence="3" type="ORF">OXH55_17440</name>
</gene>
<dbReference type="RefSeq" id="WP_268051402.1">
    <property type="nucleotide sequence ID" value="NZ_JAPQES010000007.1"/>
</dbReference>
<dbReference type="CDD" id="cd00093">
    <property type="entry name" value="HTH_XRE"/>
    <property type="match status" value="1"/>
</dbReference>
<name>A0ABT4CTN8_9CLOT</name>
<dbReference type="SUPFAM" id="SSF47413">
    <property type="entry name" value="lambda repressor-like DNA-binding domains"/>
    <property type="match status" value="1"/>
</dbReference>
<comment type="caution">
    <text evidence="3">The sequence shown here is derived from an EMBL/GenBank/DDBJ whole genome shotgun (WGS) entry which is preliminary data.</text>
</comment>
<dbReference type="InterPro" id="IPR001387">
    <property type="entry name" value="Cro/C1-type_HTH"/>
</dbReference>
<feature type="domain" description="HTH cro/C1-type" evidence="2">
    <location>
        <begin position="5"/>
        <end position="59"/>
    </location>
</feature>
<dbReference type="Proteomes" id="UP001079657">
    <property type="component" value="Unassembled WGS sequence"/>
</dbReference>
<accession>A0ABT4CTN8</accession>
<keyword evidence="1" id="KW-0238">DNA-binding</keyword>
<reference evidence="3" key="1">
    <citation type="submission" date="2022-12" db="EMBL/GenBank/DDBJ databases">
        <authorList>
            <person name="Wang J."/>
        </authorList>
    </citation>
    <scope>NUCLEOTIDE SEQUENCE</scope>
    <source>
        <strain evidence="3">HY-42-06</strain>
    </source>
</reference>
<dbReference type="InterPro" id="IPR010982">
    <property type="entry name" value="Lambda_DNA-bd_dom_sf"/>
</dbReference>
<keyword evidence="4" id="KW-1185">Reference proteome</keyword>
<dbReference type="PROSITE" id="PS50943">
    <property type="entry name" value="HTH_CROC1"/>
    <property type="match status" value="1"/>
</dbReference>
<evidence type="ECO:0000313" key="4">
    <source>
        <dbReference type="Proteomes" id="UP001079657"/>
    </source>
</evidence>
<proteinExistence type="predicted"/>